<dbReference type="InterPro" id="IPR015422">
    <property type="entry name" value="PyrdxlP-dep_Trfase_small"/>
</dbReference>
<evidence type="ECO:0000256" key="2">
    <source>
        <dbReference type="ARBA" id="ARBA00022576"/>
    </source>
</evidence>
<dbReference type="Gene3D" id="3.40.640.10">
    <property type="entry name" value="Type I PLP-dependent aspartate aminotransferase-like (Major domain)"/>
    <property type="match status" value="1"/>
</dbReference>
<dbReference type="PANTHER" id="PTHR43643">
    <property type="entry name" value="HISTIDINOL-PHOSPHATE AMINOTRANSFERASE 2"/>
    <property type="match status" value="1"/>
</dbReference>
<evidence type="ECO:0000259" key="5">
    <source>
        <dbReference type="Pfam" id="PF00155"/>
    </source>
</evidence>
<dbReference type="OrthoDB" id="9813612at2"/>
<keyword evidence="2 6" id="KW-0032">Aminotransferase</keyword>
<keyword evidence="3 6" id="KW-0808">Transferase</keyword>
<dbReference type="Gene3D" id="3.90.1150.10">
    <property type="entry name" value="Aspartate Aminotransferase, domain 1"/>
    <property type="match status" value="1"/>
</dbReference>
<dbReference type="CDD" id="cd00609">
    <property type="entry name" value="AAT_like"/>
    <property type="match status" value="1"/>
</dbReference>
<dbReference type="Proteomes" id="UP000199045">
    <property type="component" value="Unassembled WGS sequence"/>
</dbReference>
<dbReference type="InterPro" id="IPR015424">
    <property type="entry name" value="PyrdxlP-dep_Trfase"/>
</dbReference>
<evidence type="ECO:0000256" key="3">
    <source>
        <dbReference type="ARBA" id="ARBA00022679"/>
    </source>
</evidence>
<gene>
    <name evidence="6" type="ORF">SAMN04488121_101569</name>
</gene>
<dbReference type="PROSITE" id="PS51318">
    <property type="entry name" value="TAT"/>
    <property type="match status" value="1"/>
</dbReference>
<dbReference type="STRING" id="104663.SAMN04488121_101569"/>
<sequence length="393" mass="43243">MSTTNSMNRRDWLKTTALFTGGLTMLPPALSQLQAAPAVPVASTSPAYANDMAIGPKLPANLKARLFANENPFGPSANAKKAIMDSIMTSYQYPIRLMPELEEKICAYEGITPEMLMLSSGSSPLLLGTAVSLCRDGGNIVTADPTYDDLPTRCEKVNAKWIKVPLTKEYTHDLDAMEKAITPDTKLVYICNPNNPTGTIVDSDKLKAFCERVSQKTTVFVDEAYIDYLPDAAGTTLISSVKKGQNIIVARTFSKVYGLAGLRLGYIVAQPATIAKLQPHTSCSWAALSAPAISGALASYQDKAYMQEIVQKTTESKQFLYDTLKAEGYSYIPSHTNFVMFPLKMDGERFAEEMLKRSVGLRNWKMNNQEWCRISIGRMDEMQAFAAAFKELS</sequence>
<dbReference type="EMBL" id="FNBN01000001">
    <property type="protein sequence ID" value="SDF02831.1"/>
    <property type="molecule type" value="Genomic_DNA"/>
</dbReference>
<dbReference type="InterPro" id="IPR015421">
    <property type="entry name" value="PyrdxlP-dep_Trfase_major"/>
</dbReference>
<dbReference type="InterPro" id="IPR006311">
    <property type="entry name" value="TAT_signal"/>
</dbReference>
<dbReference type="InterPro" id="IPR050106">
    <property type="entry name" value="HistidinolP_aminotransfase"/>
</dbReference>
<name>A0A1G7HQY2_CHIFI</name>
<dbReference type="AlphaFoldDB" id="A0A1G7HQY2"/>
<dbReference type="GO" id="GO:0030170">
    <property type="term" value="F:pyridoxal phosphate binding"/>
    <property type="evidence" value="ECO:0007669"/>
    <property type="project" value="InterPro"/>
</dbReference>
<proteinExistence type="inferred from homology"/>
<protein>
    <submittedName>
        <fullName evidence="6">Histidinol-phosphate aminotransferase</fullName>
    </submittedName>
</protein>
<reference evidence="6 7" key="1">
    <citation type="submission" date="2016-10" db="EMBL/GenBank/DDBJ databases">
        <authorList>
            <person name="de Groot N.N."/>
        </authorList>
    </citation>
    <scope>NUCLEOTIDE SEQUENCE [LARGE SCALE GENOMIC DNA]</scope>
    <source>
        <strain evidence="6 7">DSM 527</strain>
    </source>
</reference>
<organism evidence="6 7">
    <name type="scientific">Chitinophaga filiformis</name>
    <name type="common">Myxococcus filiformis</name>
    <name type="synonym">Flexibacter filiformis</name>
    <dbReference type="NCBI Taxonomy" id="104663"/>
    <lineage>
        <taxon>Bacteria</taxon>
        <taxon>Pseudomonadati</taxon>
        <taxon>Bacteroidota</taxon>
        <taxon>Chitinophagia</taxon>
        <taxon>Chitinophagales</taxon>
        <taxon>Chitinophagaceae</taxon>
        <taxon>Chitinophaga</taxon>
    </lineage>
</organism>
<evidence type="ECO:0000313" key="7">
    <source>
        <dbReference type="Proteomes" id="UP000199045"/>
    </source>
</evidence>
<comment type="similarity">
    <text evidence="1">Belongs to the class-II pyridoxal-phosphate-dependent aminotransferase family. Histidinol-phosphate aminotransferase subfamily.</text>
</comment>
<evidence type="ECO:0000313" key="6">
    <source>
        <dbReference type="EMBL" id="SDF02831.1"/>
    </source>
</evidence>
<dbReference type="SUPFAM" id="SSF53383">
    <property type="entry name" value="PLP-dependent transferases"/>
    <property type="match status" value="1"/>
</dbReference>
<dbReference type="InterPro" id="IPR004839">
    <property type="entry name" value="Aminotransferase_I/II_large"/>
</dbReference>
<dbReference type="RefSeq" id="WP_089828710.1">
    <property type="nucleotide sequence ID" value="NZ_FNBN01000001.1"/>
</dbReference>
<feature type="domain" description="Aminotransferase class I/classII large" evidence="5">
    <location>
        <begin position="66"/>
        <end position="388"/>
    </location>
</feature>
<evidence type="ECO:0000256" key="4">
    <source>
        <dbReference type="ARBA" id="ARBA00022898"/>
    </source>
</evidence>
<dbReference type="PANTHER" id="PTHR43643:SF3">
    <property type="entry name" value="HISTIDINOL-PHOSPHATE AMINOTRANSFERASE"/>
    <property type="match status" value="1"/>
</dbReference>
<evidence type="ECO:0000256" key="1">
    <source>
        <dbReference type="ARBA" id="ARBA00007970"/>
    </source>
</evidence>
<dbReference type="Pfam" id="PF00155">
    <property type="entry name" value="Aminotran_1_2"/>
    <property type="match status" value="1"/>
</dbReference>
<keyword evidence="4" id="KW-0663">Pyridoxal phosphate</keyword>
<dbReference type="GO" id="GO:0008483">
    <property type="term" value="F:transaminase activity"/>
    <property type="evidence" value="ECO:0007669"/>
    <property type="project" value="UniProtKB-KW"/>
</dbReference>
<accession>A0A1G7HQY2</accession>